<feature type="binding site" evidence="13">
    <location>
        <position position="229"/>
    </location>
    <ligand>
        <name>Mg(2+)</name>
        <dbReference type="ChEBI" id="CHEBI:18420"/>
    </ligand>
</feature>
<evidence type="ECO:0000313" key="17">
    <source>
        <dbReference type="Proteomes" id="UP000317691"/>
    </source>
</evidence>
<proteinExistence type="inferred from homology"/>
<dbReference type="SUPFAM" id="SSF53795">
    <property type="entry name" value="PEP carboxykinase-like"/>
    <property type="match status" value="1"/>
</dbReference>
<accession>A0A538TUE3</accession>
<dbReference type="Pfam" id="PF07475">
    <property type="entry name" value="Hpr_kinase_C"/>
    <property type="match status" value="1"/>
</dbReference>
<dbReference type="HAMAP" id="MF_01249">
    <property type="entry name" value="HPr_kinase"/>
    <property type="match status" value="1"/>
</dbReference>
<evidence type="ECO:0000313" key="16">
    <source>
        <dbReference type="EMBL" id="TMQ67244.1"/>
    </source>
</evidence>
<dbReference type="InterPro" id="IPR027417">
    <property type="entry name" value="P-loop_NTPase"/>
</dbReference>
<reference evidence="16 17" key="1">
    <citation type="journal article" date="2019" name="Nat. Microbiol.">
        <title>Mediterranean grassland soil C-N compound turnover is dependent on rainfall and depth, and is mediated by genomically divergent microorganisms.</title>
        <authorList>
            <person name="Diamond S."/>
            <person name="Andeer P.F."/>
            <person name="Li Z."/>
            <person name="Crits-Christoph A."/>
            <person name="Burstein D."/>
            <person name="Anantharaman K."/>
            <person name="Lane K.R."/>
            <person name="Thomas B.C."/>
            <person name="Pan C."/>
            <person name="Northen T.R."/>
            <person name="Banfield J.F."/>
        </authorList>
    </citation>
    <scope>NUCLEOTIDE SEQUENCE [LARGE SCALE GENOMIC DNA]</scope>
    <source>
        <strain evidence="16">WS_9</strain>
    </source>
</reference>
<feature type="binding site" evidence="13">
    <location>
        <begin position="180"/>
        <end position="187"/>
    </location>
    <ligand>
        <name>ATP</name>
        <dbReference type="ChEBI" id="CHEBI:30616"/>
    </ligand>
</feature>
<evidence type="ECO:0000256" key="11">
    <source>
        <dbReference type="ARBA" id="ARBA00023268"/>
    </source>
</evidence>
<feature type="domain" description="HPr kinase/phosphorylase C-terminal" evidence="15">
    <location>
        <begin position="158"/>
        <end position="325"/>
    </location>
</feature>
<evidence type="ECO:0000256" key="7">
    <source>
        <dbReference type="ARBA" id="ARBA00022741"/>
    </source>
</evidence>
<dbReference type="InterPro" id="IPR028979">
    <property type="entry name" value="Ser_kin/Pase_Hpr-like_N_sf"/>
</dbReference>
<dbReference type="Pfam" id="PF02603">
    <property type="entry name" value="Hpr_kinase_N"/>
    <property type="match status" value="1"/>
</dbReference>
<dbReference type="EMBL" id="VBOZ01000002">
    <property type="protein sequence ID" value="TMQ67244.1"/>
    <property type="molecule type" value="Genomic_DNA"/>
</dbReference>
<feature type="active site" evidence="13">
    <location>
        <position position="270"/>
    </location>
</feature>
<comment type="caution">
    <text evidence="16">The sequence shown here is derived from an EMBL/GenBank/DDBJ whole genome shotgun (WGS) entry which is preliminary data.</text>
</comment>
<comment type="domain">
    <text evidence="13">The Walker A ATP-binding motif also binds Pi and PPi.</text>
</comment>
<evidence type="ECO:0000256" key="1">
    <source>
        <dbReference type="ARBA" id="ARBA00001120"/>
    </source>
</evidence>
<dbReference type="NCBIfam" id="TIGR00679">
    <property type="entry name" value="hpr-ser"/>
    <property type="match status" value="1"/>
</dbReference>
<dbReference type="GO" id="GO:0006109">
    <property type="term" value="P:regulation of carbohydrate metabolic process"/>
    <property type="evidence" value="ECO:0007669"/>
    <property type="project" value="UniProtKB-UniRule"/>
</dbReference>
<feature type="region of interest" description="Important for the catalytic mechanism of both phosphorylation and dephosphorylation" evidence="13">
    <location>
        <begin position="228"/>
        <end position="237"/>
    </location>
</feature>
<dbReference type="GO" id="GO:0004712">
    <property type="term" value="F:protein serine/threonine/tyrosine kinase activity"/>
    <property type="evidence" value="ECO:0007669"/>
    <property type="project" value="UniProtKB-UniRule"/>
</dbReference>
<dbReference type="EC" id="2.7.11.-" evidence="13"/>
<feature type="region of interest" description="Important for the catalytic mechanism of dephosphorylation" evidence="13">
    <location>
        <begin position="291"/>
        <end position="296"/>
    </location>
</feature>
<dbReference type="EC" id="2.7.4.-" evidence="13"/>
<organism evidence="16 17">
    <name type="scientific">Eiseniibacteriota bacterium</name>
    <dbReference type="NCBI Taxonomy" id="2212470"/>
    <lineage>
        <taxon>Bacteria</taxon>
        <taxon>Candidatus Eiseniibacteriota</taxon>
    </lineage>
</organism>
<feature type="active site" evidence="13">
    <location>
        <position position="186"/>
    </location>
</feature>
<dbReference type="PANTHER" id="PTHR30305">
    <property type="entry name" value="PROTEIN YJDM-RELATED"/>
    <property type="match status" value="1"/>
</dbReference>
<comment type="catalytic activity">
    <reaction evidence="1 13">
        <text>[HPr protein]-L-serine + ATP = [HPr protein]-O-phospho-L-serine + ADP + H(+)</text>
        <dbReference type="Rhea" id="RHEA:46600"/>
        <dbReference type="Rhea" id="RHEA-COMP:11602"/>
        <dbReference type="Rhea" id="RHEA-COMP:11603"/>
        <dbReference type="ChEBI" id="CHEBI:15378"/>
        <dbReference type="ChEBI" id="CHEBI:29999"/>
        <dbReference type="ChEBI" id="CHEBI:30616"/>
        <dbReference type="ChEBI" id="CHEBI:83421"/>
        <dbReference type="ChEBI" id="CHEBI:456216"/>
    </reaction>
</comment>
<dbReference type="InterPro" id="IPR011104">
    <property type="entry name" value="Hpr_kin/Pase_C"/>
</dbReference>
<evidence type="ECO:0000259" key="14">
    <source>
        <dbReference type="Pfam" id="PF02603"/>
    </source>
</evidence>
<evidence type="ECO:0000256" key="9">
    <source>
        <dbReference type="ARBA" id="ARBA00022840"/>
    </source>
</evidence>
<evidence type="ECO:0000256" key="10">
    <source>
        <dbReference type="ARBA" id="ARBA00022842"/>
    </source>
</evidence>
<dbReference type="InterPro" id="IPR011126">
    <property type="entry name" value="Hpr_kin/Pase_Hpr_N"/>
</dbReference>
<comment type="similarity">
    <text evidence="3 13">Belongs to the HPrK/P family.</text>
</comment>
<protein>
    <recommendedName>
        <fullName evidence="13">HPr kinase/phosphorylase</fullName>
        <shortName evidence="13">HPrK/P</shortName>
        <ecNumber evidence="13">2.7.11.-</ecNumber>
        <ecNumber evidence="13">2.7.4.-</ecNumber>
    </recommendedName>
    <alternativeName>
        <fullName evidence="13">HPr(Ser) kinase/phosphorylase</fullName>
    </alternativeName>
</protein>
<gene>
    <name evidence="13" type="primary">hprK</name>
    <name evidence="16" type="ORF">E6K79_00435</name>
</gene>
<dbReference type="Gene3D" id="3.40.50.300">
    <property type="entry name" value="P-loop containing nucleotide triphosphate hydrolases"/>
    <property type="match status" value="1"/>
</dbReference>
<dbReference type="SUPFAM" id="SSF75138">
    <property type="entry name" value="HprK N-terminal domain-like"/>
    <property type="match status" value="1"/>
</dbReference>
<keyword evidence="4 13" id="KW-0723">Serine/threonine-protein kinase</keyword>
<comment type="catalytic activity">
    <reaction evidence="12 13">
        <text>[HPr protein]-O-phospho-L-serine + phosphate + H(+) = [HPr protein]-L-serine + diphosphate</text>
        <dbReference type="Rhea" id="RHEA:46604"/>
        <dbReference type="Rhea" id="RHEA-COMP:11602"/>
        <dbReference type="Rhea" id="RHEA-COMP:11603"/>
        <dbReference type="ChEBI" id="CHEBI:15378"/>
        <dbReference type="ChEBI" id="CHEBI:29999"/>
        <dbReference type="ChEBI" id="CHEBI:33019"/>
        <dbReference type="ChEBI" id="CHEBI:43474"/>
        <dbReference type="ChEBI" id="CHEBI:83421"/>
    </reaction>
</comment>
<keyword evidence="11 13" id="KW-0511">Multifunctional enzyme</keyword>
<evidence type="ECO:0000256" key="12">
    <source>
        <dbReference type="ARBA" id="ARBA00047657"/>
    </source>
</evidence>
<name>A0A538TUE3_UNCEI</name>
<dbReference type="GO" id="GO:0000155">
    <property type="term" value="F:phosphorelay sensor kinase activity"/>
    <property type="evidence" value="ECO:0007669"/>
    <property type="project" value="InterPro"/>
</dbReference>
<dbReference type="GO" id="GO:0000287">
    <property type="term" value="F:magnesium ion binding"/>
    <property type="evidence" value="ECO:0007669"/>
    <property type="project" value="UniProtKB-UniRule"/>
</dbReference>
<feature type="active site" evidence="13">
    <location>
        <position position="165"/>
    </location>
</feature>
<feature type="active site" description="Proton acceptor; for phosphorylation activity. Proton donor; for dephosphorylation activity" evidence="13">
    <location>
        <position position="204"/>
    </location>
</feature>
<dbReference type="PANTHER" id="PTHR30305:SF1">
    <property type="entry name" value="HPR KINASE_PHOSPHORYLASE"/>
    <property type="match status" value="1"/>
</dbReference>
<keyword evidence="6 13" id="KW-0479">Metal-binding</keyword>
<dbReference type="InterPro" id="IPR003755">
    <property type="entry name" value="HPr(Ser)_kin/Pase"/>
</dbReference>
<evidence type="ECO:0000256" key="3">
    <source>
        <dbReference type="ARBA" id="ARBA00006883"/>
    </source>
</evidence>
<keyword evidence="7 13" id="KW-0547">Nucleotide-binding</keyword>
<dbReference type="FunFam" id="3.40.50.300:FF:000174">
    <property type="entry name" value="HPr kinase/phosphorylase"/>
    <property type="match status" value="1"/>
</dbReference>
<dbReference type="GO" id="GO:0005524">
    <property type="term" value="F:ATP binding"/>
    <property type="evidence" value="ECO:0007669"/>
    <property type="project" value="UniProtKB-UniRule"/>
</dbReference>
<dbReference type="GO" id="GO:0004674">
    <property type="term" value="F:protein serine/threonine kinase activity"/>
    <property type="evidence" value="ECO:0007669"/>
    <property type="project" value="UniProtKB-KW"/>
</dbReference>
<comment type="function">
    <text evidence="13">Catalyzes the ATP- as well as the pyrophosphate-dependent phosphorylation of a specific serine residue in HPr, a phosphocarrier protein of the phosphoenolpyruvate-dependent sugar phosphotransferase system (PTS). HprK/P also catalyzes the pyrophosphate-producing, inorganic phosphate-dependent dephosphorylation (phosphorolysis) of seryl-phosphorylated HPr (P-Ser-HPr).</text>
</comment>
<comment type="subunit">
    <text evidence="13">Homohexamer.</text>
</comment>
<keyword evidence="10 13" id="KW-0460">Magnesium</keyword>
<keyword evidence="8 13" id="KW-0418">Kinase</keyword>
<feature type="domain" description="HPr(Ser) kinase/phosphorylase N-terminal" evidence="14">
    <location>
        <begin position="28"/>
        <end position="154"/>
    </location>
</feature>
<dbReference type="CDD" id="cd01918">
    <property type="entry name" value="HprK_C"/>
    <property type="match status" value="1"/>
</dbReference>
<dbReference type="AlphaFoldDB" id="A0A538TUE3"/>
<evidence type="ECO:0000259" key="15">
    <source>
        <dbReference type="Pfam" id="PF07475"/>
    </source>
</evidence>
<evidence type="ECO:0000256" key="13">
    <source>
        <dbReference type="HAMAP-Rule" id="MF_01249"/>
    </source>
</evidence>
<sequence>MGRVSGSPTGSGTARSVCLSSTSPTTLTVAQLYEQQKEQLSLELISSSLDSKVPITLSDINRPGMALMGFTENFLADRIQIFGRTEMAYISTLGPKERKPAYDRFFQFQVPCIIVAKGLELPDGLIERSNDRQIPVLRTPQDTTPFIHQLTAFLDFVFAPSVTVHASLVDVYGVGLLFTGRSGIGKSETALDLVERGHRLVADDVVRITRRHGDILIGAGNEVLKHTMEVRGLGIIDVQAIFGIRSIRGQKRVEVEVHLTEWSDARDYERVGLDDQMAPYLDVQIPLITIPIFPGKNITVIAEVVALNHLVKVYGYHPARALNDRLMESMRMKLLSNPLVRDDTE</sequence>
<evidence type="ECO:0000256" key="4">
    <source>
        <dbReference type="ARBA" id="ARBA00022527"/>
    </source>
</evidence>
<keyword evidence="9 13" id="KW-0067">ATP-binding</keyword>
<evidence type="ECO:0000256" key="8">
    <source>
        <dbReference type="ARBA" id="ARBA00022777"/>
    </source>
</evidence>
<evidence type="ECO:0000256" key="5">
    <source>
        <dbReference type="ARBA" id="ARBA00022679"/>
    </source>
</evidence>
<dbReference type="Proteomes" id="UP000317691">
    <property type="component" value="Unassembled WGS sequence"/>
</dbReference>
<keyword evidence="5 13" id="KW-0808">Transferase</keyword>
<feature type="binding site" evidence="13">
    <location>
        <position position="187"/>
    </location>
    <ligand>
        <name>Mg(2+)</name>
        <dbReference type="ChEBI" id="CHEBI:18420"/>
    </ligand>
</feature>
<comment type="cofactor">
    <cofactor evidence="2 13">
        <name>Mg(2+)</name>
        <dbReference type="ChEBI" id="CHEBI:18420"/>
    </cofactor>
</comment>
<dbReference type="Gene3D" id="3.40.1390.20">
    <property type="entry name" value="HprK N-terminal domain-like"/>
    <property type="match status" value="1"/>
</dbReference>
<evidence type="ECO:0000256" key="2">
    <source>
        <dbReference type="ARBA" id="ARBA00001946"/>
    </source>
</evidence>
<comment type="miscellaneous">
    <text evidence="13">Both phosphorylation and phosphorolysis are carried out by the same active site and suggest a common mechanism for both reactions.</text>
</comment>
<evidence type="ECO:0000256" key="6">
    <source>
        <dbReference type="ARBA" id="ARBA00022723"/>
    </source>
</evidence>